<name>A0A4Q9MZR7_9APHY</name>
<dbReference type="EMBL" id="ML143397">
    <property type="protein sequence ID" value="TBU31856.1"/>
    <property type="molecule type" value="Genomic_DNA"/>
</dbReference>
<dbReference type="PANTHER" id="PTHR43245">
    <property type="entry name" value="BIFUNCTIONAL POLYMYXIN RESISTANCE PROTEIN ARNA"/>
    <property type="match status" value="1"/>
</dbReference>
<dbReference type="GO" id="GO:0016616">
    <property type="term" value="F:oxidoreductase activity, acting on the CH-OH group of donors, NAD or NADP as acceptor"/>
    <property type="evidence" value="ECO:0007669"/>
    <property type="project" value="InterPro"/>
</dbReference>
<dbReference type="InterPro" id="IPR050177">
    <property type="entry name" value="Lipid_A_modif_metabolic_enz"/>
</dbReference>
<dbReference type="InterPro" id="IPR036291">
    <property type="entry name" value="NAD(P)-bd_dom_sf"/>
</dbReference>
<accession>A0A4Q9MZR7</accession>
<comment type="similarity">
    <text evidence="1">Belongs to the 3-beta-HSD family.</text>
</comment>
<reference evidence="4" key="1">
    <citation type="submission" date="2019-01" db="EMBL/GenBank/DDBJ databases">
        <title>Draft genome sequences of three monokaryotic isolates of the white-rot basidiomycete fungus Dichomitus squalens.</title>
        <authorList>
            <consortium name="DOE Joint Genome Institute"/>
            <person name="Lopez S.C."/>
            <person name="Andreopoulos B."/>
            <person name="Pangilinan J."/>
            <person name="Lipzen A."/>
            <person name="Riley R."/>
            <person name="Ahrendt S."/>
            <person name="Ng V."/>
            <person name="Barry K."/>
            <person name="Daum C."/>
            <person name="Grigoriev I.V."/>
            <person name="Hilden K.S."/>
            <person name="Makela M.R."/>
            <person name="de Vries R.P."/>
        </authorList>
    </citation>
    <scope>NUCLEOTIDE SEQUENCE [LARGE SCALE GENOMIC DNA]</scope>
    <source>
        <strain evidence="4">OM18370.1</strain>
    </source>
</reference>
<evidence type="ECO:0000256" key="1">
    <source>
        <dbReference type="ARBA" id="ARBA00009219"/>
    </source>
</evidence>
<dbReference type="Gene3D" id="3.40.50.720">
    <property type="entry name" value="NAD(P)-binding Rossmann-like Domain"/>
    <property type="match status" value="2"/>
</dbReference>
<dbReference type="Proteomes" id="UP000292957">
    <property type="component" value="Unassembled WGS sequence"/>
</dbReference>
<dbReference type="OrthoDB" id="10058185at2759"/>
<dbReference type="AlphaFoldDB" id="A0A4Q9MZR7"/>
<keyword evidence="4" id="KW-0413">Isomerase</keyword>
<proteinExistence type="inferred from homology"/>
<dbReference type="GO" id="GO:0016853">
    <property type="term" value="F:isomerase activity"/>
    <property type="evidence" value="ECO:0007669"/>
    <property type="project" value="UniProtKB-KW"/>
</dbReference>
<keyword evidence="2" id="KW-0560">Oxidoreductase</keyword>
<dbReference type="SUPFAM" id="SSF51735">
    <property type="entry name" value="NAD(P)-binding Rossmann-fold domains"/>
    <property type="match status" value="1"/>
</dbReference>
<dbReference type="Pfam" id="PF01073">
    <property type="entry name" value="3Beta_HSD"/>
    <property type="match status" value="1"/>
</dbReference>
<sequence length="465" mass="51281">MSGKRDIYLVIGGSGFLGRHVVEALLARGDSVSVFDIVQRHHDVPFYSGDISEEEQVSDALRKSGATCIIHTASPLHGLDDPALYWKVNVDGTQAVINAAVANGVPKLVYTSSAGVVFDGSDLIDVDERIPGPEKAMDPYNESKAKAEEIVLAANGKGGLYTVALRPAGIFGPGDRQMIAGLFQVWQRGQSHIQLGDNTNLFDWTYVGNCAYAHLLAADRLIPTSEKDALRVKDELDIALPPISATLPRRRVPTSLARPLGPYVDPPPNAEQIKANWENPDYKAPVPRPAIRGKFDQFSEAALARETVSPLQVAGQVFFITNGEPTGFWDLPRLVYGFFDNHFQQPNNKRRWILPQQLGFILASAAEWWAWMVGKEPGFTRYRVTYSCAWRCFNIDRARRVLGYEPQVGLEEGIKRTFEVRSLHALSCVHASYCSRKSVVVGSRTTEGREGPIKGSTVAMRHGLP</sequence>
<feature type="domain" description="3-beta hydroxysteroid dehydrogenase/isomerase" evidence="3">
    <location>
        <begin position="9"/>
        <end position="226"/>
    </location>
</feature>
<protein>
    <submittedName>
        <fullName evidence="4">3-beta hydroxysteroid dehydrogenase/isomerase</fullName>
    </submittedName>
</protein>
<gene>
    <name evidence="4" type="ORF">BD311DRAFT_715926</name>
</gene>
<evidence type="ECO:0000313" key="4">
    <source>
        <dbReference type="EMBL" id="TBU31856.1"/>
    </source>
</evidence>
<dbReference type="InterPro" id="IPR002225">
    <property type="entry name" value="3Beta_OHSteriod_DH/Estase"/>
</dbReference>
<dbReference type="GO" id="GO:0006694">
    <property type="term" value="P:steroid biosynthetic process"/>
    <property type="evidence" value="ECO:0007669"/>
    <property type="project" value="InterPro"/>
</dbReference>
<organism evidence="4">
    <name type="scientific">Dichomitus squalens</name>
    <dbReference type="NCBI Taxonomy" id="114155"/>
    <lineage>
        <taxon>Eukaryota</taxon>
        <taxon>Fungi</taxon>
        <taxon>Dikarya</taxon>
        <taxon>Basidiomycota</taxon>
        <taxon>Agaricomycotina</taxon>
        <taxon>Agaricomycetes</taxon>
        <taxon>Polyporales</taxon>
        <taxon>Polyporaceae</taxon>
        <taxon>Dichomitus</taxon>
    </lineage>
</organism>
<dbReference type="PANTHER" id="PTHR43245:SF51">
    <property type="entry name" value="SHORT CHAIN DEHYDROGENASE_REDUCTASE FAMILY 42E, MEMBER 2"/>
    <property type="match status" value="1"/>
</dbReference>
<evidence type="ECO:0000259" key="3">
    <source>
        <dbReference type="Pfam" id="PF01073"/>
    </source>
</evidence>
<evidence type="ECO:0000256" key="2">
    <source>
        <dbReference type="ARBA" id="ARBA00023002"/>
    </source>
</evidence>